<dbReference type="RefSeq" id="WP_116415710.1">
    <property type="nucleotide sequence ID" value="NZ_NBWZ01000001.1"/>
</dbReference>
<dbReference type="EMBL" id="NBWZ01000001">
    <property type="protein sequence ID" value="RFA10327.1"/>
    <property type="molecule type" value="Genomic_DNA"/>
</dbReference>
<organism evidence="4 5">
    <name type="scientific">Subtercola boreus</name>
    <dbReference type="NCBI Taxonomy" id="120213"/>
    <lineage>
        <taxon>Bacteria</taxon>
        <taxon>Bacillati</taxon>
        <taxon>Actinomycetota</taxon>
        <taxon>Actinomycetes</taxon>
        <taxon>Micrococcales</taxon>
        <taxon>Microbacteriaceae</taxon>
        <taxon>Subtercola</taxon>
    </lineage>
</organism>
<protein>
    <recommendedName>
        <fullName evidence="6">DUF916 domain-containing protein</fullName>
    </recommendedName>
</protein>
<accession>A0A3E0VN53</accession>
<comment type="caution">
    <text evidence="4">The sequence shown here is derived from an EMBL/GenBank/DDBJ whole genome shotgun (WGS) entry which is preliminary data.</text>
</comment>
<feature type="chain" id="PRO_5017837091" description="DUF916 domain-containing protein" evidence="3">
    <location>
        <begin position="37"/>
        <end position="357"/>
    </location>
</feature>
<proteinExistence type="predicted"/>
<keyword evidence="2" id="KW-0812">Transmembrane</keyword>
<evidence type="ECO:0000256" key="2">
    <source>
        <dbReference type="SAM" id="Phobius"/>
    </source>
</evidence>
<evidence type="ECO:0000313" key="5">
    <source>
        <dbReference type="Proteomes" id="UP000256486"/>
    </source>
</evidence>
<dbReference type="AlphaFoldDB" id="A0A3E0VN53"/>
<feature type="transmembrane region" description="Helical" evidence="2">
    <location>
        <begin position="305"/>
        <end position="323"/>
    </location>
</feature>
<feature type="signal peptide" evidence="3">
    <location>
        <begin position="1"/>
        <end position="36"/>
    </location>
</feature>
<keyword evidence="2" id="KW-1133">Transmembrane helix</keyword>
<sequence length="357" mass="37442">MPEKTALPLTMKRLVSLVLAALFLALAMVSATTAQAARADDESGISGAPSDGSSTDDRSRFSYKLSPGQQISDDYLVKNTGTIPQTMKVFATDAYNTDDGSYGLLDTDAAPTDAGSWVSFADGAKQLEIPLAPGASQVVPFTMTVPADASPGDHAAGIVISVLSTDGQVLVDRRVATRLYARVAGALQAALTVSSISASYDAQLNPFDGTTTVTYTVRNNGNIALGANAVIGVNTYLGIAAGTLQRAELAEMLPGSTRTLSVQVPGVGQLGYLNPYISLAPTIDADAQDPGPLATVDRDTVTVAMPWWLVILLVIAALVFFFLRWRRARDAKNAVAWAEYSEAEARRKAAEQPVAAG</sequence>
<keyword evidence="3" id="KW-0732">Signal</keyword>
<reference evidence="4 5" key="1">
    <citation type="submission" date="2017-04" db="EMBL/GenBank/DDBJ databases">
        <title>Comparative genome analysis of Subtercola boreus.</title>
        <authorList>
            <person name="Cho Y.-J."/>
            <person name="Cho A."/>
            <person name="Kim O.-S."/>
            <person name="Lee J.-I."/>
        </authorList>
    </citation>
    <scope>NUCLEOTIDE SEQUENCE [LARGE SCALE GENOMIC DNA]</scope>
    <source>
        <strain evidence="4 5">K300</strain>
    </source>
</reference>
<evidence type="ECO:0008006" key="6">
    <source>
        <dbReference type="Google" id="ProtNLM"/>
    </source>
</evidence>
<evidence type="ECO:0000256" key="3">
    <source>
        <dbReference type="SAM" id="SignalP"/>
    </source>
</evidence>
<evidence type="ECO:0000256" key="1">
    <source>
        <dbReference type="SAM" id="MobiDB-lite"/>
    </source>
</evidence>
<gene>
    <name evidence="4" type="ORF">B7R54_14745</name>
</gene>
<feature type="region of interest" description="Disordered" evidence="1">
    <location>
        <begin position="38"/>
        <end position="60"/>
    </location>
</feature>
<keyword evidence="5" id="KW-1185">Reference proteome</keyword>
<dbReference type="OrthoDB" id="4336304at2"/>
<evidence type="ECO:0000313" key="4">
    <source>
        <dbReference type="EMBL" id="RFA10327.1"/>
    </source>
</evidence>
<keyword evidence="2" id="KW-0472">Membrane</keyword>
<dbReference type="Proteomes" id="UP000256486">
    <property type="component" value="Unassembled WGS sequence"/>
</dbReference>
<name>A0A3E0VN53_9MICO</name>